<accession>A0AA87ZYY1</accession>
<reference evidence="2" key="1">
    <citation type="submission" date="2023-07" db="EMBL/GenBank/DDBJ databases">
        <title>draft genome sequence of fig (Ficus carica).</title>
        <authorList>
            <person name="Takahashi T."/>
            <person name="Nishimura K."/>
        </authorList>
    </citation>
    <scope>NUCLEOTIDE SEQUENCE</scope>
</reference>
<gene>
    <name evidence="2" type="ORF">TIFTF001_011605</name>
</gene>
<proteinExistence type="predicted"/>
<comment type="caution">
    <text evidence="2">The sequence shown here is derived from an EMBL/GenBank/DDBJ whole genome shotgun (WGS) entry which is preliminary data.</text>
</comment>
<dbReference type="Proteomes" id="UP001187192">
    <property type="component" value="Unassembled WGS sequence"/>
</dbReference>
<name>A0AA87ZYY1_FICCA</name>
<keyword evidence="3" id="KW-1185">Reference proteome</keyword>
<evidence type="ECO:0000313" key="2">
    <source>
        <dbReference type="EMBL" id="GMN42395.1"/>
    </source>
</evidence>
<dbReference type="EMBL" id="BTGU01000014">
    <property type="protein sequence ID" value="GMN42395.1"/>
    <property type="molecule type" value="Genomic_DNA"/>
</dbReference>
<evidence type="ECO:0000256" key="1">
    <source>
        <dbReference type="SAM" id="MobiDB-lite"/>
    </source>
</evidence>
<evidence type="ECO:0000313" key="3">
    <source>
        <dbReference type="Proteomes" id="UP001187192"/>
    </source>
</evidence>
<organism evidence="2 3">
    <name type="scientific">Ficus carica</name>
    <name type="common">Common fig</name>
    <dbReference type="NCBI Taxonomy" id="3494"/>
    <lineage>
        <taxon>Eukaryota</taxon>
        <taxon>Viridiplantae</taxon>
        <taxon>Streptophyta</taxon>
        <taxon>Embryophyta</taxon>
        <taxon>Tracheophyta</taxon>
        <taxon>Spermatophyta</taxon>
        <taxon>Magnoliopsida</taxon>
        <taxon>eudicotyledons</taxon>
        <taxon>Gunneridae</taxon>
        <taxon>Pentapetalae</taxon>
        <taxon>rosids</taxon>
        <taxon>fabids</taxon>
        <taxon>Rosales</taxon>
        <taxon>Moraceae</taxon>
        <taxon>Ficeae</taxon>
        <taxon>Ficus</taxon>
    </lineage>
</organism>
<protein>
    <submittedName>
        <fullName evidence="2">Uncharacterized protein</fullName>
    </submittedName>
</protein>
<feature type="region of interest" description="Disordered" evidence="1">
    <location>
        <begin position="17"/>
        <end position="38"/>
    </location>
</feature>
<sequence>MYVISFKRSHWEENQLENSPLAKEGEGSTRARASKCVTGGGGGGGLRLGIGRDGDGGSSVEERGRSDVICRWKLDWICGEREREREETHKLRAADLGREAPDLWRLAMEASGEAPKFRTDWSSMNGSPQAPTSAVGSVVAIVGGGGQELEGATIARSSVAVVGGHRKFVISFLCRRWMPSPVYKGGEREREILPSPEMDAIVGICKEGEREKEGGWEGEFFFIF</sequence>
<dbReference type="AlphaFoldDB" id="A0AA87ZYY1"/>